<dbReference type="GO" id="GO:0006950">
    <property type="term" value="P:response to stress"/>
    <property type="evidence" value="ECO:0007669"/>
    <property type="project" value="TreeGrafter"/>
</dbReference>
<evidence type="ECO:0000313" key="5">
    <source>
        <dbReference type="Proteomes" id="UP000236520"/>
    </source>
</evidence>
<dbReference type="Gene3D" id="1.10.10.10">
    <property type="entry name" value="Winged helix-like DNA-binding domain superfamily/Winged helix DNA-binding domain"/>
    <property type="match status" value="1"/>
</dbReference>
<dbReference type="SUPFAM" id="SSF46785">
    <property type="entry name" value="Winged helix' DNA-binding domain"/>
    <property type="match status" value="1"/>
</dbReference>
<proteinExistence type="predicted"/>
<sequence>MPAPAAAAPAAPSSPRRLTRGAFDVMAVVGVMAVVVGVMVAVVVVVVAFGVVVMGGSSHAPAAAGHRATVNSAARRATGGRPDGEPRQPSRWTVADGRCQGRWPRSTLFPVNDRDEELRGLDAVLRELRHARYGLYGPLVRERFLDGLPAEVTPTGYRVLRFVEASSPPPPTVSDIAALLLSDRARAVRVVDRLTAAGLVTRVRDTVDRRIRRVDLTDAGRRHIGLAAARRTRLLGEATADWPDEDLARLTDFLERLNASVARHLPGAGASDVSGAADVHDVSDATDVPDGR</sequence>
<gene>
    <name evidence="4" type="ORF">SMF913_10982</name>
</gene>
<reference evidence="4 5" key="1">
    <citation type="submission" date="2015-09" db="EMBL/GenBank/DDBJ databases">
        <title>Genome sequence, genome mining and natural product profiling of a biocontrol bacterium Streptomyces malaysiensis F913.</title>
        <authorList>
            <person name="Xu Y."/>
            <person name="Wei J."/>
            <person name="Xie J."/>
            <person name="Li T."/>
            <person name="Zhou Z."/>
        </authorList>
    </citation>
    <scope>NUCLEOTIDE SEQUENCE [LARGE SCALE GENOMIC DNA]</scope>
    <source>
        <strain evidence="4 5">F913</strain>
    </source>
</reference>
<feature type="transmembrane region" description="Helical" evidence="2">
    <location>
        <begin position="25"/>
        <end position="53"/>
    </location>
</feature>
<dbReference type="PRINTS" id="PR00598">
    <property type="entry name" value="HTHMARR"/>
</dbReference>
<keyword evidence="2" id="KW-1133">Transmembrane helix</keyword>
<feature type="region of interest" description="Disordered" evidence="1">
    <location>
        <begin position="74"/>
        <end position="93"/>
    </location>
</feature>
<name>A0A2J7Z3V4_STRMQ</name>
<keyword evidence="5" id="KW-1185">Reference proteome</keyword>
<comment type="caution">
    <text evidence="4">The sequence shown here is derived from an EMBL/GenBank/DDBJ whole genome shotgun (WGS) entry which is preliminary data.</text>
</comment>
<dbReference type="AlphaFoldDB" id="A0A2J7Z3V4"/>
<dbReference type="InterPro" id="IPR036388">
    <property type="entry name" value="WH-like_DNA-bd_sf"/>
</dbReference>
<evidence type="ECO:0000313" key="4">
    <source>
        <dbReference type="EMBL" id="PNG94957.1"/>
    </source>
</evidence>
<feature type="domain" description="HTH marR-type" evidence="3">
    <location>
        <begin position="114"/>
        <end position="259"/>
    </location>
</feature>
<accession>A0A2J7Z3V4</accession>
<keyword evidence="2" id="KW-0472">Membrane</keyword>
<evidence type="ECO:0000256" key="1">
    <source>
        <dbReference type="SAM" id="MobiDB-lite"/>
    </source>
</evidence>
<dbReference type="SMART" id="SM00347">
    <property type="entry name" value="HTH_MARR"/>
    <property type="match status" value="1"/>
</dbReference>
<feature type="compositionally biased region" description="Basic and acidic residues" evidence="1">
    <location>
        <begin position="278"/>
        <end position="292"/>
    </location>
</feature>
<dbReference type="EMBL" id="LJIW01000001">
    <property type="protein sequence ID" value="PNG94957.1"/>
    <property type="molecule type" value="Genomic_DNA"/>
</dbReference>
<dbReference type="PANTHER" id="PTHR33164:SF57">
    <property type="entry name" value="MARR-FAMILY TRANSCRIPTIONAL REGULATOR"/>
    <property type="match status" value="1"/>
</dbReference>
<feature type="region of interest" description="Disordered" evidence="1">
    <location>
        <begin position="270"/>
        <end position="292"/>
    </location>
</feature>
<keyword evidence="2" id="KW-0812">Transmembrane</keyword>
<protein>
    <recommendedName>
        <fullName evidence="3">HTH marR-type domain-containing protein</fullName>
    </recommendedName>
</protein>
<evidence type="ECO:0000256" key="2">
    <source>
        <dbReference type="SAM" id="Phobius"/>
    </source>
</evidence>
<dbReference type="GO" id="GO:0003700">
    <property type="term" value="F:DNA-binding transcription factor activity"/>
    <property type="evidence" value="ECO:0007669"/>
    <property type="project" value="InterPro"/>
</dbReference>
<dbReference type="Proteomes" id="UP000236520">
    <property type="component" value="Unassembled WGS sequence"/>
</dbReference>
<organism evidence="4 5">
    <name type="scientific">Streptomyces malaysiensis</name>
    <dbReference type="NCBI Taxonomy" id="92644"/>
    <lineage>
        <taxon>Bacteria</taxon>
        <taxon>Bacillati</taxon>
        <taxon>Actinomycetota</taxon>
        <taxon>Actinomycetes</taxon>
        <taxon>Kitasatosporales</taxon>
        <taxon>Streptomycetaceae</taxon>
        <taxon>Streptomyces</taxon>
        <taxon>Streptomyces violaceusniger group</taxon>
    </lineage>
</organism>
<dbReference type="InterPro" id="IPR039422">
    <property type="entry name" value="MarR/SlyA-like"/>
</dbReference>
<dbReference type="PANTHER" id="PTHR33164">
    <property type="entry name" value="TRANSCRIPTIONAL REGULATOR, MARR FAMILY"/>
    <property type="match status" value="1"/>
</dbReference>
<dbReference type="InterPro" id="IPR000835">
    <property type="entry name" value="HTH_MarR-typ"/>
</dbReference>
<evidence type="ECO:0000259" key="3">
    <source>
        <dbReference type="PROSITE" id="PS50995"/>
    </source>
</evidence>
<dbReference type="PROSITE" id="PS50995">
    <property type="entry name" value="HTH_MARR_2"/>
    <property type="match status" value="1"/>
</dbReference>
<dbReference type="InterPro" id="IPR036390">
    <property type="entry name" value="WH_DNA-bd_sf"/>
</dbReference>
<dbReference type="Pfam" id="PF12802">
    <property type="entry name" value="MarR_2"/>
    <property type="match status" value="1"/>
</dbReference>